<dbReference type="InterPro" id="IPR003673">
    <property type="entry name" value="CoA-Trfase_fam_III"/>
</dbReference>
<feature type="region of interest" description="Disordered" evidence="3">
    <location>
        <begin position="310"/>
        <end position="345"/>
    </location>
</feature>
<evidence type="ECO:0000313" key="4">
    <source>
        <dbReference type="EMBL" id="ADP81716.1"/>
    </source>
</evidence>
<sequence length="731" mass="77166">MKVVDLSVDVAGGFAARLMGGSGLRVVRPRGGGPPVPTGDDLLRVYLDAGKEHLPCPASPSGLVDAEDLVFLTFDRGAYIGLPAGWTVEDLPAGCVRVTTSSFGTTGPYRTWRGGPLADWAAGGYLGITGDPDRPPLIGPEHLCGYVAGYTAAIAAEAALRHRARTGEPQRVDLSTMESMLSVHQSTFSRLAVGIVRERTGRYTEVYPLVVRPCLDGYVSLGVVTDAEFDRLAIAVGRAELAADERFADAAARWAHRDALDTELDTFLGARTAEQAVAVLVEHGVAAAKVVGPYEVLRNPQLAHRGFWRQPAGRGGSGRMPGDPVPAGVTLGSSPRSDRRRAGRARHRGALPLSGLTVLDFTAFWAGPLATRWLADLGADVVWVERPGSRAEPGGTTQDLTAEVMRVFHRKMNRNKRSVLLDLKTAAGRAAARRLAAEADLLVENFRPGVMAAFGLGPAEMCALNPELVYVSLSGFGASGPWAARRSYGPTIEAASSVEGRTGYPGGEPLRLGHTLPDATGGLAGALAALRGLRDRDASGRGGWFDVSQLEVYAALCGEEILAASLTGQDPPRIGNRSRHGGVQGVFRCAGDDAWIAVRLAGRRDLERLAEVTGLDGLARAARTGPRDDAAAEALIAGYTATRDKHRTAALLQDAGLEAFAVLGPAELLADDHLRARGFFVTARPGDTLPGSPLHSEPPLVDPRGPAPRFGAHTDEVLGQFGLPRPEIAHP</sequence>
<comment type="similarity">
    <text evidence="1">Belongs to the CoA-transferase III family.</text>
</comment>
<dbReference type="GO" id="GO:0016740">
    <property type="term" value="F:transferase activity"/>
    <property type="evidence" value="ECO:0007669"/>
    <property type="project" value="UniProtKB-KW"/>
</dbReference>
<evidence type="ECO:0000256" key="3">
    <source>
        <dbReference type="SAM" id="MobiDB-lite"/>
    </source>
</evidence>
<proteinExistence type="inferred from homology"/>
<dbReference type="InterPro" id="IPR050509">
    <property type="entry name" value="CoA-transferase_III"/>
</dbReference>
<dbReference type="KEGG" id="fri:FraEuI1c_3709"/>
<dbReference type="InParanoid" id="E3J2Q5"/>
<dbReference type="PANTHER" id="PTHR48228:SF6">
    <property type="entry name" value="L-CARNITINE COA-TRANSFERASE"/>
    <property type="match status" value="1"/>
</dbReference>
<dbReference type="InterPro" id="IPR044855">
    <property type="entry name" value="CoA-Trfase_III_dom3_sf"/>
</dbReference>
<accession>E3J2Q5</accession>
<dbReference type="InterPro" id="IPR023606">
    <property type="entry name" value="CoA-Trfase_III_dom_1_sf"/>
</dbReference>
<keyword evidence="5" id="KW-1185">Reference proteome</keyword>
<reference evidence="4 5" key="1">
    <citation type="submission" date="2010-10" db="EMBL/GenBank/DDBJ databases">
        <title>Complete sequence of Frankia sp. EuI1c.</title>
        <authorList>
            <consortium name="US DOE Joint Genome Institute"/>
            <person name="Lucas S."/>
            <person name="Copeland A."/>
            <person name="Lapidus A."/>
            <person name="Cheng J.-F."/>
            <person name="Bruce D."/>
            <person name="Goodwin L."/>
            <person name="Pitluck S."/>
            <person name="Chertkov O."/>
            <person name="Detter J.C."/>
            <person name="Han C."/>
            <person name="Tapia R."/>
            <person name="Land M."/>
            <person name="Hauser L."/>
            <person name="Jeffries C."/>
            <person name="Kyrpides N."/>
            <person name="Ivanova N."/>
            <person name="Mikhailova N."/>
            <person name="Beauchemin N."/>
            <person name="Sen A."/>
            <person name="Sur S.A."/>
            <person name="Gtari M."/>
            <person name="Wall L."/>
            <person name="Tisa L."/>
            <person name="Woyke T."/>
        </authorList>
    </citation>
    <scope>NUCLEOTIDE SEQUENCE [LARGE SCALE GENOMIC DNA]</scope>
    <source>
        <strain evidence="5">DSM 45817 / CECT 9037 / EuI1c</strain>
    </source>
</reference>
<evidence type="ECO:0000313" key="5">
    <source>
        <dbReference type="Proteomes" id="UP000002484"/>
    </source>
</evidence>
<dbReference type="Pfam" id="PF02515">
    <property type="entry name" value="CoA_transf_3"/>
    <property type="match status" value="2"/>
</dbReference>
<dbReference type="AlphaFoldDB" id="E3J2Q5"/>
<dbReference type="Gene3D" id="3.30.1540.10">
    <property type="entry name" value="formyl-coa transferase, domain 3"/>
    <property type="match status" value="2"/>
</dbReference>
<dbReference type="eggNOG" id="COG1804">
    <property type="taxonomic scope" value="Bacteria"/>
</dbReference>
<evidence type="ECO:0000256" key="1">
    <source>
        <dbReference type="ARBA" id="ARBA00008383"/>
    </source>
</evidence>
<keyword evidence="2" id="KW-0808">Transferase</keyword>
<evidence type="ECO:0000256" key="2">
    <source>
        <dbReference type="ARBA" id="ARBA00022679"/>
    </source>
</evidence>
<dbReference type="SUPFAM" id="SSF89796">
    <property type="entry name" value="CoA-transferase family III (CaiB/BaiF)"/>
    <property type="match status" value="2"/>
</dbReference>
<dbReference type="Gene3D" id="3.40.50.10540">
    <property type="entry name" value="Crotonobetainyl-coa:carnitine coa-transferase, domain 1"/>
    <property type="match status" value="2"/>
</dbReference>
<organism evidence="4 5">
    <name type="scientific">Pseudofrankia inefficax (strain DSM 45817 / CECT 9037 / DDB 130130 / EuI1c)</name>
    <name type="common">Frankia inefficax</name>
    <dbReference type="NCBI Taxonomy" id="298654"/>
    <lineage>
        <taxon>Bacteria</taxon>
        <taxon>Bacillati</taxon>
        <taxon>Actinomycetota</taxon>
        <taxon>Actinomycetes</taxon>
        <taxon>Frankiales</taxon>
        <taxon>Frankiaceae</taxon>
        <taxon>Pseudofrankia</taxon>
    </lineage>
</organism>
<dbReference type="EMBL" id="CP002299">
    <property type="protein sequence ID" value="ADP81716.1"/>
    <property type="molecule type" value="Genomic_DNA"/>
</dbReference>
<protein>
    <submittedName>
        <fullName evidence="4">L-carnitine dehydratase/bile acid-inducible protein F</fullName>
    </submittedName>
</protein>
<feature type="region of interest" description="Disordered" evidence="3">
    <location>
        <begin position="686"/>
        <end position="713"/>
    </location>
</feature>
<dbReference type="STRING" id="298654.FraEuI1c_3709"/>
<gene>
    <name evidence="4" type="ordered locus">FraEuI1c_3709</name>
</gene>
<dbReference type="Proteomes" id="UP000002484">
    <property type="component" value="Chromosome"/>
</dbReference>
<dbReference type="PANTHER" id="PTHR48228">
    <property type="entry name" value="SUCCINYL-COA--D-CITRAMALATE COA-TRANSFERASE"/>
    <property type="match status" value="1"/>
</dbReference>
<name>E3J2Q5_PSEI1</name>
<dbReference type="HOGENOM" id="CLU_010587_0_1_11"/>